<dbReference type="Proteomes" id="UP000095287">
    <property type="component" value="Unplaced"/>
</dbReference>
<evidence type="ECO:0000313" key="2">
    <source>
        <dbReference type="Proteomes" id="UP000095287"/>
    </source>
</evidence>
<keyword evidence="2" id="KW-1185">Reference proteome</keyword>
<dbReference type="AlphaFoldDB" id="A0A1I8A1R2"/>
<proteinExistence type="predicted"/>
<dbReference type="WBParaSite" id="L893_g31989.t1">
    <property type="protein sequence ID" value="L893_g31989.t1"/>
    <property type="gene ID" value="L893_g31989"/>
</dbReference>
<evidence type="ECO:0000256" key="1">
    <source>
        <dbReference type="SAM" id="SignalP"/>
    </source>
</evidence>
<evidence type="ECO:0000313" key="3">
    <source>
        <dbReference type="WBParaSite" id="L893_g31989.t1"/>
    </source>
</evidence>
<reference evidence="3" key="1">
    <citation type="submission" date="2016-11" db="UniProtKB">
        <authorList>
            <consortium name="WormBaseParasite"/>
        </authorList>
    </citation>
    <scope>IDENTIFICATION</scope>
</reference>
<name>A0A1I8A1R2_9BILA</name>
<feature type="signal peptide" evidence="1">
    <location>
        <begin position="1"/>
        <end position="17"/>
    </location>
</feature>
<accession>A0A1I8A1R2</accession>
<protein>
    <submittedName>
        <fullName evidence="3">Interleukin-4</fullName>
    </submittedName>
</protein>
<keyword evidence="1" id="KW-0732">Signal</keyword>
<sequence length="165" mass="18749">MLPIVFSALLLTSLSSAASRSKSCGCQALISGQKTIAYMVRELYSTLQLIQEMQCANVEDVVEVNKLISSQVQELDRSHPCKKKFRERKAFSSECPNLESLVLELHDLVEKYRKGMKDMCKCRCELSFSVFKSEFSKLHRDSDVEHIMDCDEDGSCVWILRNPSA</sequence>
<feature type="chain" id="PRO_5009314187" evidence="1">
    <location>
        <begin position="18"/>
        <end position="165"/>
    </location>
</feature>
<organism evidence="2 3">
    <name type="scientific">Steinernema glaseri</name>
    <dbReference type="NCBI Taxonomy" id="37863"/>
    <lineage>
        <taxon>Eukaryota</taxon>
        <taxon>Metazoa</taxon>
        <taxon>Ecdysozoa</taxon>
        <taxon>Nematoda</taxon>
        <taxon>Chromadorea</taxon>
        <taxon>Rhabditida</taxon>
        <taxon>Tylenchina</taxon>
        <taxon>Panagrolaimomorpha</taxon>
        <taxon>Strongyloidoidea</taxon>
        <taxon>Steinernematidae</taxon>
        <taxon>Steinernema</taxon>
    </lineage>
</organism>